<feature type="transmembrane region" description="Helical" evidence="6">
    <location>
        <begin position="449"/>
        <end position="474"/>
    </location>
</feature>
<protein>
    <submittedName>
        <fullName evidence="7">Putative Synaptic vesicle transporter SVOP</fullName>
    </submittedName>
</protein>
<dbReference type="AlphaFoldDB" id="A0A0F7TKD5"/>
<sequence>MASGDDLYLDVPGTVYLVDGETHMGEHEPYAKPDLMNFVESRTLHDAAHDGNRDILLIPQPSASLADPLNWPRFRKLWSLFLISAYACVFSFGENNWGASWTLISKDTGVSLTNMNGGSALNYLLLGFFNIIWIPTAMKLGRKIVYLLSLAILLGGSVWGGFYHGTVQYFIMLAIQGIGTAAYQALIQLTIFDMFFTHERGRMVAIYIFFQQLGSILGLILGGYISDGIGWRWSSPIVAIACGVLILLFIFTFDDTMFPRYRFNQTSILDCVHSNSQAEPKEQLAKENQNEPPISEIDSHGIGEDITPRSYKQKIAVVHYFADDQTTWFQYFRRPFYLFAFPNIVLAGIQFAFGCTAGIVSFNTISEIMTDAPYNWSAGSTGLIFLAALVGNFLGMGVGSLSDWLVLVLARRNKGYKEPEMRIWAYIFPFCFAAVGYMTYGWAATNEDHWISIAVGLCCLIAQQVSITTLATTYAMECFDGISGELVVVLAICSSLINFAISYSVQPFIDSTSYGWTFTCYGILVILSVSMGVPMMIWGKTWRRKCKARYELFLAETRPSSH</sequence>
<dbReference type="PANTHER" id="PTHR23502">
    <property type="entry name" value="MAJOR FACILITATOR SUPERFAMILY"/>
    <property type="match status" value="1"/>
</dbReference>
<feature type="compositionally biased region" description="Basic and acidic residues" evidence="5">
    <location>
        <begin position="280"/>
        <end position="289"/>
    </location>
</feature>
<comment type="subcellular location">
    <subcellularLocation>
        <location evidence="1">Membrane</location>
        <topology evidence="1">Multi-pass membrane protein</topology>
    </subcellularLocation>
</comment>
<dbReference type="Gene3D" id="1.20.1250.20">
    <property type="entry name" value="MFS general substrate transporter like domains"/>
    <property type="match status" value="1"/>
</dbReference>
<dbReference type="GO" id="GO:0022857">
    <property type="term" value="F:transmembrane transporter activity"/>
    <property type="evidence" value="ECO:0007669"/>
    <property type="project" value="InterPro"/>
</dbReference>
<proteinExistence type="predicted"/>
<dbReference type="EMBL" id="CDHK01000005">
    <property type="protein sequence ID" value="CEJ57034.1"/>
    <property type="molecule type" value="Genomic_DNA"/>
</dbReference>
<feature type="transmembrane region" description="Helical" evidence="6">
    <location>
        <begin position="204"/>
        <end position="225"/>
    </location>
</feature>
<keyword evidence="3 6" id="KW-1133">Transmembrane helix</keyword>
<feature type="transmembrane region" description="Helical" evidence="6">
    <location>
        <begin position="516"/>
        <end position="539"/>
    </location>
</feature>
<feature type="transmembrane region" description="Helical" evidence="6">
    <location>
        <begin position="169"/>
        <end position="192"/>
    </location>
</feature>
<name>A0A0F7TKD5_PENBI</name>
<keyword evidence="2 6" id="KW-0812">Transmembrane</keyword>
<evidence type="ECO:0000256" key="6">
    <source>
        <dbReference type="SAM" id="Phobius"/>
    </source>
</evidence>
<evidence type="ECO:0000256" key="2">
    <source>
        <dbReference type="ARBA" id="ARBA00022692"/>
    </source>
</evidence>
<dbReference type="GO" id="GO:0005886">
    <property type="term" value="C:plasma membrane"/>
    <property type="evidence" value="ECO:0007669"/>
    <property type="project" value="TreeGrafter"/>
</dbReference>
<feature type="transmembrane region" description="Helical" evidence="6">
    <location>
        <begin position="336"/>
        <end position="362"/>
    </location>
</feature>
<feature type="transmembrane region" description="Helical" evidence="6">
    <location>
        <begin position="382"/>
        <end position="411"/>
    </location>
</feature>
<evidence type="ECO:0000256" key="4">
    <source>
        <dbReference type="ARBA" id="ARBA00023136"/>
    </source>
</evidence>
<feature type="region of interest" description="Disordered" evidence="5">
    <location>
        <begin position="280"/>
        <end position="299"/>
    </location>
</feature>
<evidence type="ECO:0000313" key="8">
    <source>
        <dbReference type="Proteomes" id="UP000042958"/>
    </source>
</evidence>
<feature type="transmembrane region" description="Helical" evidence="6">
    <location>
        <begin position="120"/>
        <end position="137"/>
    </location>
</feature>
<dbReference type="STRING" id="104259.A0A0F7TKD5"/>
<feature type="transmembrane region" description="Helical" evidence="6">
    <location>
        <begin position="231"/>
        <end position="253"/>
    </location>
</feature>
<gene>
    <name evidence="7" type="ORF">PMG11_05742</name>
</gene>
<accession>A0A0F7TKD5</accession>
<reference evidence="8" key="1">
    <citation type="journal article" date="2015" name="Genome Announc.">
        <title>Draft genome sequence of the fungus Penicillium brasilianum MG11.</title>
        <authorList>
            <person name="Horn F."/>
            <person name="Linde J."/>
            <person name="Mattern D.J."/>
            <person name="Walther G."/>
            <person name="Guthke R."/>
            <person name="Brakhage A.A."/>
            <person name="Valiante V."/>
        </authorList>
    </citation>
    <scope>NUCLEOTIDE SEQUENCE [LARGE SCALE GENOMIC DNA]</scope>
    <source>
        <strain evidence="8">MG11</strain>
    </source>
</reference>
<keyword evidence="4 6" id="KW-0472">Membrane</keyword>
<evidence type="ECO:0000256" key="1">
    <source>
        <dbReference type="ARBA" id="ARBA00004141"/>
    </source>
</evidence>
<dbReference type="SUPFAM" id="SSF103473">
    <property type="entry name" value="MFS general substrate transporter"/>
    <property type="match status" value="1"/>
</dbReference>
<evidence type="ECO:0000313" key="7">
    <source>
        <dbReference type="EMBL" id="CEJ57034.1"/>
    </source>
</evidence>
<feature type="transmembrane region" description="Helical" evidence="6">
    <location>
        <begin position="77"/>
        <end position="93"/>
    </location>
</feature>
<feature type="transmembrane region" description="Helical" evidence="6">
    <location>
        <begin position="144"/>
        <end position="163"/>
    </location>
</feature>
<feature type="transmembrane region" description="Helical" evidence="6">
    <location>
        <begin position="486"/>
        <end position="504"/>
    </location>
</feature>
<evidence type="ECO:0000256" key="3">
    <source>
        <dbReference type="ARBA" id="ARBA00022989"/>
    </source>
</evidence>
<dbReference type="PANTHER" id="PTHR23502:SF178">
    <property type="entry name" value="TRANSPORTER, PUTATIVE (AFU_ORTHOLOGUE AFUA_2G02040)-RELATED"/>
    <property type="match status" value="1"/>
</dbReference>
<keyword evidence="8" id="KW-1185">Reference proteome</keyword>
<dbReference type="InterPro" id="IPR036259">
    <property type="entry name" value="MFS_trans_sf"/>
</dbReference>
<dbReference type="Pfam" id="PF07690">
    <property type="entry name" value="MFS_1"/>
    <property type="match status" value="1"/>
</dbReference>
<evidence type="ECO:0000256" key="5">
    <source>
        <dbReference type="SAM" id="MobiDB-lite"/>
    </source>
</evidence>
<dbReference type="OrthoDB" id="5215911at2759"/>
<organism evidence="7 8">
    <name type="scientific">Penicillium brasilianum</name>
    <dbReference type="NCBI Taxonomy" id="104259"/>
    <lineage>
        <taxon>Eukaryota</taxon>
        <taxon>Fungi</taxon>
        <taxon>Dikarya</taxon>
        <taxon>Ascomycota</taxon>
        <taxon>Pezizomycotina</taxon>
        <taxon>Eurotiomycetes</taxon>
        <taxon>Eurotiomycetidae</taxon>
        <taxon>Eurotiales</taxon>
        <taxon>Aspergillaceae</taxon>
        <taxon>Penicillium</taxon>
    </lineage>
</organism>
<feature type="transmembrane region" description="Helical" evidence="6">
    <location>
        <begin position="423"/>
        <end position="443"/>
    </location>
</feature>
<dbReference type="Proteomes" id="UP000042958">
    <property type="component" value="Unassembled WGS sequence"/>
</dbReference>
<dbReference type="InterPro" id="IPR011701">
    <property type="entry name" value="MFS"/>
</dbReference>